<evidence type="ECO:0000256" key="3">
    <source>
        <dbReference type="ARBA" id="ARBA00023295"/>
    </source>
</evidence>
<evidence type="ECO:0000256" key="2">
    <source>
        <dbReference type="ARBA" id="ARBA00022801"/>
    </source>
</evidence>
<dbReference type="InterPro" id="IPR050985">
    <property type="entry name" value="Alpha-glycosidase_related"/>
</dbReference>
<dbReference type="Gene3D" id="3.20.20.80">
    <property type="entry name" value="Glycosidases"/>
    <property type="match status" value="1"/>
</dbReference>
<feature type="domain" description="Glycoside hydrolase family 31 TIM barrel" evidence="5">
    <location>
        <begin position="259"/>
        <end position="571"/>
    </location>
</feature>
<evidence type="ECO:0000256" key="4">
    <source>
        <dbReference type="RuleBase" id="RU361185"/>
    </source>
</evidence>
<dbReference type="SUPFAM" id="SSF117125">
    <property type="entry name" value="Putative glucosidase YicI, C-terminal domain"/>
    <property type="match status" value="1"/>
</dbReference>
<dbReference type="CDD" id="cd14752">
    <property type="entry name" value="GH31_N"/>
    <property type="match status" value="1"/>
</dbReference>
<dbReference type="InterPro" id="IPR013780">
    <property type="entry name" value="Glyco_hydro_b"/>
</dbReference>
<dbReference type="EMBL" id="JBJVNI010000031">
    <property type="protein sequence ID" value="MFM9615044.1"/>
    <property type="molecule type" value="Genomic_DNA"/>
</dbReference>
<dbReference type="NCBIfam" id="NF007940">
    <property type="entry name" value="PRK10658.1"/>
    <property type="match status" value="1"/>
</dbReference>
<protein>
    <submittedName>
        <fullName evidence="8">Alpha-xylosidase</fullName>
        <ecNumber evidence="8">3.2.1.177</ecNumber>
    </submittedName>
</protein>
<dbReference type="InterPro" id="IPR048395">
    <property type="entry name" value="Glyco_hydro_31_C"/>
</dbReference>
<dbReference type="SUPFAM" id="SSF51445">
    <property type="entry name" value="(Trans)glycosidases"/>
    <property type="match status" value="1"/>
</dbReference>
<feature type="domain" description="Glycoside hydrolase family 31 N-terminal" evidence="6">
    <location>
        <begin position="55"/>
        <end position="216"/>
    </location>
</feature>
<dbReference type="InterPro" id="IPR025887">
    <property type="entry name" value="Glyco_hydro_31_N_dom"/>
</dbReference>
<gene>
    <name evidence="8" type="primary">yicI</name>
    <name evidence="8" type="ORF">ACKI18_40970</name>
</gene>
<dbReference type="SUPFAM" id="SSF51011">
    <property type="entry name" value="Glycosyl hydrolase domain"/>
    <property type="match status" value="1"/>
</dbReference>
<sequence>MKFTDGYWLWREGTTAVHPAQVYRVTPTPDSLTVLAPVKQLKTKGDLTSGPVVTVRCTSPMPDVIAVDISHFYGDPPAGPELDLDLSRAAPVDVTVDDEAAVLTSGDLSVRFTRGDTWSMDFLAGGRVLTRSGDRAMAVIDSDGKPYIREQLDLGVGQHVYGLGERFGPLVRNGQSVDIWNADGGTSTEQAYKNVPFYLTDAGYGVFVHHSGKVSYEVASEAVARVQFSVPGQSLRYYVVHGPTPKDILRRYTALTGRPARLPAWSYGLWLSTSFTTSYDEDTVTSFIDGMAERDLPLSVFHFDCFWMRGYQWCDFAWDEDAFPDPPGMLKRLKERGLRICLWINPYISQHSPLFEEGRRAGYLLRRPDGRVWQWDRWQPGLAVVDFTNPAARTWFEDKLGALLDMGVDSFKTDFGERIPLDVEYFDGSDPERMHNHYAHLYNEVVFGVLERHRGHGDAVLFARAAAAGTQRFPVHWSGDGEATFEGMAQSLRGGLSLGLSGFGYWSHDIGGFTGRPDAAVFKRWIAFGLLSSHSRLHGGSSYRVPWTIDEESVSVLRDFTRLKMRLMPYLARIADEAHTEGLPMMRPMILEFPDDPACAYLETQYMLGDSLLVAPVFNAEGHVRYYVPAGTWTSLLTGENVTGPRWVDEQHGFGSLPLLVRPGTVLPIGAVDDTPEYDYAAGVTLRLHTSPATPLTVTDIVTPDGTLSASFTVDHADGRTRVTPDRPVPDWSVLLAGAPAPATVEHATVEHTPDGALLRPVPGAPGIAFGD</sequence>
<evidence type="ECO:0000259" key="7">
    <source>
        <dbReference type="Pfam" id="PF21365"/>
    </source>
</evidence>
<dbReference type="CDD" id="cd06593">
    <property type="entry name" value="GH31_xylosidase_YicI"/>
    <property type="match status" value="1"/>
</dbReference>
<dbReference type="Gene3D" id="2.60.40.1760">
    <property type="entry name" value="glycosyl hydrolase (family 31)"/>
    <property type="match status" value="1"/>
</dbReference>
<dbReference type="Pfam" id="PF01055">
    <property type="entry name" value="Glyco_hydro_31_2nd"/>
    <property type="match status" value="1"/>
</dbReference>
<keyword evidence="2 4" id="KW-0378">Hydrolase</keyword>
<comment type="caution">
    <text evidence="8">The sequence shown here is derived from an EMBL/GenBank/DDBJ whole genome shotgun (WGS) entry which is preliminary data.</text>
</comment>
<dbReference type="InterPro" id="IPR017853">
    <property type="entry name" value="GH"/>
</dbReference>
<dbReference type="GO" id="GO:0061634">
    <property type="term" value="F:alpha-D-xyloside xylohydrolase"/>
    <property type="evidence" value="ECO:0007669"/>
    <property type="project" value="UniProtKB-EC"/>
</dbReference>
<dbReference type="Gene3D" id="2.60.40.1180">
    <property type="entry name" value="Golgi alpha-mannosidase II"/>
    <property type="match status" value="2"/>
</dbReference>
<reference evidence="8 9" key="1">
    <citation type="submission" date="2024-12" db="EMBL/GenBank/DDBJ databases">
        <title>Forecasting of Potato common scab and diversities of Pathogenic streptomyces spp. in china.</title>
        <authorList>
            <person name="Handique U."/>
            <person name="Wu J."/>
        </authorList>
    </citation>
    <scope>NUCLEOTIDE SEQUENCE [LARGE SCALE GENOMIC DNA]</scope>
    <source>
        <strain evidence="8 9">ZRIMU1530</strain>
    </source>
</reference>
<dbReference type="PANTHER" id="PTHR43053">
    <property type="entry name" value="GLYCOSIDASE FAMILY 31"/>
    <property type="match status" value="1"/>
</dbReference>
<keyword evidence="3 4" id="KW-0326">Glycosidase</keyword>
<dbReference type="Proteomes" id="UP001631957">
    <property type="component" value="Unassembled WGS sequence"/>
</dbReference>
<keyword evidence="9" id="KW-1185">Reference proteome</keyword>
<dbReference type="PANTHER" id="PTHR43053:SF4">
    <property type="entry name" value="MYOGENESIS-REGULATING GLYCOSIDASE"/>
    <property type="match status" value="1"/>
</dbReference>
<dbReference type="InterPro" id="IPR011013">
    <property type="entry name" value="Gal_mutarotase_sf_dom"/>
</dbReference>
<evidence type="ECO:0000256" key="1">
    <source>
        <dbReference type="ARBA" id="ARBA00007806"/>
    </source>
</evidence>
<evidence type="ECO:0000313" key="9">
    <source>
        <dbReference type="Proteomes" id="UP001631957"/>
    </source>
</evidence>
<evidence type="ECO:0000259" key="5">
    <source>
        <dbReference type="Pfam" id="PF01055"/>
    </source>
</evidence>
<feature type="domain" description="Glycosyl hydrolase family 31 C-terminal" evidence="7">
    <location>
        <begin position="582"/>
        <end position="667"/>
    </location>
</feature>
<evidence type="ECO:0000259" key="6">
    <source>
        <dbReference type="Pfam" id="PF13802"/>
    </source>
</evidence>
<dbReference type="Pfam" id="PF21365">
    <property type="entry name" value="Glyco_hydro_31_3rd"/>
    <property type="match status" value="1"/>
</dbReference>
<dbReference type="SUPFAM" id="SSF74650">
    <property type="entry name" value="Galactose mutarotase-like"/>
    <property type="match status" value="1"/>
</dbReference>
<dbReference type="Pfam" id="PF13802">
    <property type="entry name" value="Gal_mutarotas_2"/>
    <property type="match status" value="1"/>
</dbReference>
<organism evidence="8 9">
    <name type="scientific">Streptomyces niveiscabiei</name>
    <dbReference type="NCBI Taxonomy" id="164115"/>
    <lineage>
        <taxon>Bacteria</taxon>
        <taxon>Bacillati</taxon>
        <taxon>Actinomycetota</taxon>
        <taxon>Actinomycetes</taxon>
        <taxon>Kitasatosporales</taxon>
        <taxon>Streptomycetaceae</taxon>
        <taxon>Streptomyces</taxon>
    </lineage>
</organism>
<comment type="similarity">
    <text evidence="1 4">Belongs to the glycosyl hydrolase 31 family.</text>
</comment>
<name>A0ABW9I3Y8_9ACTN</name>
<accession>A0ABW9I3Y8</accession>
<dbReference type="InterPro" id="IPR000322">
    <property type="entry name" value="Glyco_hydro_31_TIM"/>
</dbReference>
<proteinExistence type="inferred from homology"/>
<dbReference type="EC" id="3.2.1.177" evidence="8"/>
<dbReference type="RefSeq" id="WP_409123568.1">
    <property type="nucleotide sequence ID" value="NZ_JBJVNI010000031.1"/>
</dbReference>
<evidence type="ECO:0000313" key="8">
    <source>
        <dbReference type="EMBL" id="MFM9615044.1"/>
    </source>
</evidence>